<evidence type="ECO:0000256" key="3">
    <source>
        <dbReference type="ARBA" id="ARBA00022475"/>
    </source>
</evidence>
<feature type="transmembrane region" description="Helical" evidence="7">
    <location>
        <begin position="359"/>
        <end position="381"/>
    </location>
</feature>
<evidence type="ECO:0000256" key="7">
    <source>
        <dbReference type="RuleBase" id="RU363032"/>
    </source>
</evidence>
<evidence type="ECO:0000256" key="5">
    <source>
        <dbReference type="ARBA" id="ARBA00022989"/>
    </source>
</evidence>
<dbReference type="Proteomes" id="UP000324252">
    <property type="component" value="Unassembled WGS sequence"/>
</dbReference>
<dbReference type="OrthoDB" id="7852521at2"/>
<feature type="transmembrane region" description="Helical" evidence="7">
    <location>
        <begin position="476"/>
        <end position="496"/>
    </location>
</feature>
<feature type="transmembrane region" description="Helical" evidence="7">
    <location>
        <begin position="393"/>
        <end position="416"/>
    </location>
</feature>
<comment type="subcellular location">
    <subcellularLocation>
        <location evidence="1 7">Cell membrane</location>
        <topology evidence="1 7">Multi-pass membrane protein</topology>
    </subcellularLocation>
</comment>
<keyword evidence="2 7" id="KW-0813">Transport</keyword>
<dbReference type="EMBL" id="FQZZ01000001">
    <property type="protein sequence ID" value="SHJ44011.1"/>
    <property type="molecule type" value="Genomic_DNA"/>
</dbReference>
<dbReference type="SUPFAM" id="SSF161098">
    <property type="entry name" value="MetI-like"/>
    <property type="match status" value="2"/>
</dbReference>
<keyword evidence="4 7" id="KW-0812">Transmembrane</keyword>
<protein>
    <submittedName>
        <fullName evidence="9">Putative thiamine transport system permease protein</fullName>
    </submittedName>
</protein>
<evidence type="ECO:0000313" key="10">
    <source>
        <dbReference type="Proteomes" id="UP000324252"/>
    </source>
</evidence>
<gene>
    <name evidence="9" type="ORF">SAMN05444142_101258</name>
</gene>
<evidence type="ECO:0000313" key="9">
    <source>
        <dbReference type="EMBL" id="SHJ44011.1"/>
    </source>
</evidence>
<dbReference type="RefSeq" id="WP_149786832.1">
    <property type="nucleotide sequence ID" value="NZ_FNIO01000001.1"/>
</dbReference>
<name>A0A1H0CJ27_9RHOB</name>
<feature type="transmembrane region" description="Helical" evidence="7">
    <location>
        <begin position="106"/>
        <end position="126"/>
    </location>
</feature>
<dbReference type="InterPro" id="IPR035906">
    <property type="entry name" value="MetI-like_sf"/>
</dbReference>
<dbReference type="InterPro" id="IPR000515">
    <property type="entry name" value="MetI-like"/>
</dbReference>
<feature type="transmembrane region" description="Helical" evidence="7">
    <location>
        <begin position="247"/>
        <end position="273"/>
    </location>
</feature>
<dbReference type="Pfam" id="PF00528">
    <property type="entry name" value="BPD_transp_1"/>
    <property type="match status" value="1"/>
</dbReference>
<keyword evidence="10" id="KW-1185">Reference proteome</keyword>
<dbReference type="PANTHER" id="PTHR30183">
    <property type="entry name" value="MOLYBDENUM TRANSPORT SYSTEM PERMEASE PROTEIN MODB"/>
    <property type="match status" value="1"/>
</dbReference>
<accession>A0A1H0CJ27</accession>
<feature type="domain" description="ABC transmembrane type-1" evidence="8">
    <location>
        <begin position="55"/>
        <end position="272"/>
    </location>
</feature>
<keyword evidence="6 7" id="KW-0472">Membrane</keyword>
<sequence>MSLRAVPILTLVLLLGPVLAGLAGTLAPAFGILPVIGRVEPGLDAFAALLAWPGLPAAVRLSLVTGLGSAALSLAIVTLLVACWSGTRSFAAFRRVLSPLLSVPHAAAAFGLAFLIAPSGLIVRALSPGLTGWTQPPDLLIVQDGAGLSLMAGLVVKEVPFLLLMVLAALGQADAARAELVARSLGHDRPAAWLKAVFPPVYAQIRLPVLVVLAFSMTVVDVAMILGPNTPPTLAVQILRWMNAPDLAMRLQGAAAATLQLALVCAALGLWWLGERAVARLGRAWVWSGARRAGGQGTAAVALVLAGIAAAAVLAGLAVLAIWSVAGFWRFPGVWPDAITLRNWMRHGPGVADVLGDTVLIAGAATGIALALAIGCLEAEHRHGLRMRVRGQWLLYLPLLAPQVAFLPGVQTWMLILGIKGGVAAVVAAHVLFVFPYVFLSLGDPFRAWDTRQATVAHSLGAGPDRVLWAVRLPMLLAPVLTAAAVGFAVSVGQYLPTLLIGGGRVPTVTTEAVALASGGDRRAIGVWALVQTGLALLPFALAIGLPRLAWRNRKGLLHG</sequence>
<evidence type="ECO:0000256" key="2">
    <source>
        <dbReference type="ARBA" id="ARBA00022448"/>
    </source>
</evidence>
<feature type="transmembrane region" description="Helical" evidence="7">
    <location>
        <begin position="207"/>
        <end position="227"/>
    </location>
</feature>
<evidence type="ECO:0000256" key="4">
    <source>
        <dbReference type="ARBA" id="ARBA00022692"/>
    </source>
</evidence>
<keyword evidence="5 7" id="KW-1133">Transmembrane helix</keyword>
<feature type="transmembrane region" description="Helical" evidence="7">
    <location>
        <begin position="525"/>
        <end position="546"/>
    </location>
</feature>
<feature type="transmembrane region" description="Helical" evidence="7">
    <location>
        <begin position="146"/>
        <end position="170"/>
    </location>
</feature>
<dbReference type="GO" id="GO:0055085">
    <property type="term" value="P:transmembrane transport"/>
    <property type="evidence" value="ECO:0007669"/>
    <property type="project" value="InterPro"/>
</dbReference>
<dbReference type="GO" id="GO:0005886">
    <property type="term" value="C:plasma membrane"/>
    <property type="evidence" value="ECO:0007669"/>
    <property type="project" value="UniProtKB-SubCell"/>
</dbReference>
<feature type="transmembrane region" description="Helical" evidence="7">
    <location>
        <begin position="300"/>
        <end position="326"/>
    </location>
</feature>
<dbReference type="AlphaFoldDB" id="A0A1H0CJ27"/>
<feature type="transmembrane region" description="Helical" evidence="7">
    <location>
        <begin position="61"/>
        <end position="85"/>
    </location>
</feature>
<comment type="similarity">
    <text evidence="7">Belongs to the binding-protein-dependent transport system permease family.</text>
</comment>
<feature type="transmembrane region" description="Helical" evidence="7">
    <location>
        <begin position="422"/>
        <end position="442"/>
    </location>
</feature>
<dbReference type="CDD" id="cd06261">
    <property type="entry name" value="TM_PBP2"/>
    <property type="match status" value="1"/>
</dbReference>
<evidence type="ECO:0000256" key="6">
    <source>
        <dbReference type="ARBA" id="ARBA00023136"/>
    </source>
</evidence>
<proteinExistence type="inferred from homology"/>
<organism evidence="9 10">
    <name type="scientific">Lutimaribacter pacificus</name>
    <dbReference type="NCBI Taxonomy" id="391948"/>
    <lineage>
        <taxon>Bacteria</taxon>
        <taxon>Pseudomonadati</taxon>
        <taxon>Pseudomonadota</taxon>
        <taxon>Alphaproteobacteria</taxon>
        <taxon>Rhodobacterales</taxon>
        <taxon>Roseobacteraceae</taxon>
        <taxon>Lutimaribacter</taxon>
    </lineage>
</organism>
<evidence type="ECO:0000256" key="1">
    <source>
        <dbReference type="ARBA" id="ARBA00004651"/>
    </source>
</evidence>
<dbReference type="PROSITE" id="PS50928">
    <property type="entry name" value="ABC_TM1"/>
    <property type="match status" value="2"/>
</dbReference>
<dbReference type="Gene3D" id="1.10.3720.10">
    <property type="entry name" value="MetI-like"/>
    <property type="match status" value="2"/>
</dbReference>
<reference evidence="9 10" key="1">
    <citation type="submission" date="2016-11" db="EMBL/GenBank/DDBJ databases">
        <authorList>
            <person name="Varghese N."/>
            <person name="Submissions S."/>
        </authorList>
    </citation>
    <scope>NUCLEOTIDE SEQUENCE [LARGE SCALE GENOMIC DNA]</scope>
    <source>
        <strain evidence="9 10">DSM 29620</strain>
    </source>
</reference>
<evidence type="ECO:0000259" key="8">
    <source>
        <dbReference type="PROSITE" id="PS50928"/>
    </source>
</evidence>
<dbReference type="PANTHER" id="PTHR30183:SF6">
    <property type="entry name" value="INNER MEMBRANE ABC TRANSPORTER PERMEASE PROTEIN YNJC"/>
    <property type="match status" value="1"/>
</dbReference>
<feature type="domain" description="ABC transmembrane type-1" evidence="8">
    <location>
        <begin position="355"/>
        <end position="543"/>
    </location>
</feature>
<keyword evidence="3" id="KW-1003">Cell membrane</keyword>